<keyword evidence="1" id="KW-0812">Transmembrane</keyword>
<dbReference type="Gene3D" id="1.20.210.10">
    <property type="entry name" value="Cytochrome c oxidase-like, subunit I domain"/>
    <property type="match status" value="1"/>
</dbReference>
<proteinExistence type="predicted"/>
<name>A0A455UES2_9GAMM</name>
<reference evidence="2 3" key="1">
    <citation type="journal article" date="2019" name="Microbiol. Resour. Announc.">
        <title>Complete Genome Sequence of Halomonas sulfidaeris Strain Esulfide1 Isolated from a Metal Sulfide Rock at a Depth of 2,200 Meters, Obtained Using Nanopore Sequencing.</title>
        <authorList>
            <person name="Saito M."/>
            <person name="Nishigata A."/>
            <person name="Galipon J."/>
            <person name="Arakawa K."/>
        </authorList>
    </citation>
    <scope>NUCLEOTIDE SEQUENCE [LARGE SCALE GENOMIC DNA]</scope>
    <source>
        <strain evidence="2 3">ATCC BAA-803</strain>
    </source>
</reference>
<dbReference type="SUPFAM" id="SSF81442">
    <property type="entry name" value="Cytochrome c oxidase subunit I-like"/>
    <property type="match status" value="1"/>
</dbReference>
<feature type="transmembrane region" description="Helical" evidence="1">
    <location>
        <begin position="6"/>
        <end position="24"/>
    </location>
</feature>
<evidence type="ECO:0000313" key="2">
    <source>
        <dbReference type="EMBL" id="BBI64157.1"/>
    </source>
</evidence>
<keyword evidence="1" id="KW-0472">Membrane</keyword>
<evidence type="ECO:0000256" key="1">
    <source>
        <dbReference type="SAM" id="Phobius"/>
    </source>
</evidence>
<dbReference type="Proteomes" id="UP000320231">
    <property type="component" value="Chromosome"/>
</dbReference>
<accession>A0A455UES2</accession>
<dbReference type="InterPro" id="IPR036927">
    <property type="entry name" value="Cyt_c_oxase-like_su1_sf"/>
</dbReference>
<dbReference type="AlphaFoldDB" id="A0A455UES2"/>
<dbReference type="KEGG" id="hsr:HSBAA_54630"/>
<dbReference type="EMBL" id="AP019514">
    <property type="protein sequence ID" value="BBI64157.1"/>
    <property type="molecule type" value="Genomic_DNA"/>
</dbReference>
<evidence type="ECO:0000313" key="3">
    <source>
        <dbReference type="Proteomes" id="UP000320231"/>
    </source>
</evidence>
<protein>
    <submittedName>
        <fullName evidence="2">Uncharacterized protein</fullName>
    </submittedName>
</protein>
<gene>
    <name evidence="2" type="ORF">HSBAA_54630</name>
</gene>
<keyword evidence="1" id="KW-1133">Transmembrane helix</keyword>
<organism evidence="2 3">
    <name type="scientific">Vreelandella sulfidaeris</name>
    <dbReference type="NCBI Taxonomy" id="115553"/>
    <lineage>
        <taxon>Bacteria</taxon>
        <taxon>Pseudomonadati</taxon>
        <taxon>Pseudomonadota</taxon>
        <taxon>Gammaproteobacteria</taxon>
        <taxon>Oceanospirillales</taxon>
        <taxon>Halomonadaceae</taxon>
        <taxon>Vreelandella</taxon>
    </lineage>
</organism>
<sequence length="50" mass="5658">MIGRRFIITGFIFFLLAGVLGLLIRTQLAGPEQQFLDPGLYNQFLPCMAR</sequence>